<organism evidence="1 2">
    <name type="scientific">Aquimarina brevivitae</name>
    <dbReference type="NCBI Taxonomy" id="323412"/>
    <lineage>
        <taxon>Bacteria</taxon>
        <taxon>Pseudomonadati</taxon>
        <taxon>Bacteroidota</taxon>
        <taxon>Flavobacteriia</taxon>
        <taxon>Flavobacteriales</taxon>
        <taxon>Flavobacteriaceae</taxon>
        <taxon>Aquimarina</taxon>
    </lineage>
</organism>
<comment type="caution">
    <text evidence="1">The sequence shown here is derived from an EMBL/GenBank/DDBJ whole genome shotgun (WGS) entry which is preliminary data.</text>
</comment>
<protein>
    <submittedName>
        <fullName evidence="1">WD40 repeat protein</fullName>
    </submittedName>
</protein>
<keyword evidence="2" id="KW-1185">Reference proteome</keyword>
<evidence type="ECO:0000313" key="1">
    <source>
        <dbReference type="EMBL" id="RZS99465.1"/>
    </source>
</evidence>
<reference evidence="1 2" key="1">
    <citation type="submission" date="2019-02" db="EMBL/GenBank/DDBJ databases">
        <title>Genomic Encyclopedia of Type Strains, Phase IV (KMG-IV): sequencing the most valuable type-strain genomes for metagenomic binning, comparative biology and taxonomic classification.</title>
        <authorList>
            <person name="Goeker M."/>
        </authorList>
    </citation>
    <scope>NUCLEOTIDE SEQUENCE [LARGE SCALE GENOMIC DNA]</scope>
    <source>
        <strain evidence="1 2">DSM 17196</strain>
    </source>
</reference>
<dbReference type="Pfam" id="PF07676">
    <property type="entry name" value="PD40"/>
    <property type="match status" value="4"/>
</dbReference>
<dbReference type="SUPFAM" id="SSF82171">
    <property type="entry name" value="DPP6 N-terminal domain-like"/>
    <property type="match status" value="1"/>
</dbReference>
<dbReference type="Proteomes" id="UP000292262">
    <property type="component" value="Unassembled WGS sequence"/>
</dbReference>
<dbReference type="OrthoDB" id="9809364at2"/>
<proteinExistence type="predicted"/>
<dbReference type="Gene3D" id="3.90.930.1">
    <property type="match status" value="1"/>
</dbReference>
<dbReference type="AlphaFoldDB" id="A0A4Q7PGG9"/>
<sequence>MKFPFLLLVLCGTLSYGQLQFSSAKITDSGDTPENYTGIVVENYADGHPKLWRQEKNGKADGLWQEWYPNGKLRYRAWWKNGLGNGKWEYFYPNGQLRSASFYIKDIAQGIMTSYHENGQIAQQSVYIDGRLDGIVYDYDANGIILSRKRYANGSQIIDEPVLFQPGVIATETANEWDITFTPDGNKAYFTRRLLDNTPQKIYQTVKDSQGNWSTPIIASFSTDRDEGAFITPNGQYFFFASCRPMDKKAPDNTLDMNIWMMTKTAIGWSSPKPLPDTINKRRTVEDAWPKHYEAGPSMDRNGHLFYWTKSSVADVANLYQTIMQRNSTFSQPLELIPPSQNNGYDSGPVVSPDGNLLFFVSSNRSESYGREDLYFSRLKEGIWSEPKNLGPVVNSDHNEGTPRFSPDGKYFFFSSDRGDNFDSSGERIWSIYFMETQFLILD</sequence>
<dbReference type="InterPro" id="IPR011042">
    <property type="entry name" value="6-blade_b-propeller_TolB-like"/>
</dbReference>
<evidence type="ECO:0000313" key="2">
    <source>
        <dbReference type="Proteomes" id="UP000292262"/>
    </source>
</evidence>
<dbReference type="SUPFAM" id="SSF82185">
    <property type="entry name" value="Histone H3 K4-specific methyltransferase SET7/9 N-terminal domain"/>
    <property type="match status" value="1"/>
</dbReference>
<dbReference type="Pfam" id="PF07661">
    <property type="entry name" value="MORN_2"/>
    <property type="match status" value="3"/>
</dbReference>
<accession>A0A4Q7PGG9</accession>
<dbReference type="RefSeq" id="WP_130285301.1">
    <property type="nucleotide sequence ID" value="NZ_SGXE01000001.1"/>
</dbReference>
<dbReference type="InterPro" id="IPR011652">
    <property type="entry name" value="MORN_2"/>
</dbReference>
<dbReference type="Gene3D" id="2.120.10.30">
    <property type="entry name" value="TolB, C-terminal domain"/>
    <property type="match status" value="1"/>
</dbReference>
<dbReference type="InterPro" id="IPR011659">
    <property type="entry name" value="WD40"/>
</dbReference>
<gene>
    <name evidence="1" type="ORF">EV197_0682</name>
</gene>
<dbReference type="EMBL" id="SGXE01000001">
    <property type="protein sequence ID" value="RZS99465.1"/>
    <property type="molecule type" value="Genomic_DNA"/>
</dbReference>
<name>A0A4Q7PGG9_9FLAO</name>